<reference evidence="6" key="2">
    <citation type="journal article" date="2008" name="Genome Biol.">
        <title>Improved genome assembly and evidence-based global gene model set for the chordate Ciona intestinalis: new insight into intron and operon populations.</title>
        <authorList>
            <person name="Satou Y."/>
            <person name="Mineta K."/>
            <person name="Ogasawara M."/>
            <person name="Sasakura Y."/>
            <person name="Shoguchi E."/>
            <person name="Ueno K."/>
            <person name="Yamada L."/>
            <person name="Matsumoto J."/>
            <person name="Wasserscheid J."/>
            <person name="Dewar K."/>
            <person name="Wiley G.B."/>
            <person name="Macmil S.L."/>
            <person name="Roe B.A."/>
            <person name="Zeller R.W."/>
            <person name="Hastings K.E."/>
            <person name="Lemaire P."/>
            <person name="Lindquist E."/>
            <person name="Endo T."/>
            <person name="Hotta K."/>
            <person name="Inaba K."/>
        </authorList>
    </citation>
    <scope>NUCLEOTIDE SEQUENCE [LARGE SCALE GENOMIC DNA]</scope>
    <source>
        <strain evidence="6">wild type</strain>
    </source>
</reference>
<keyword evidence="7" id="KW-1185">Reference proteome</keyword>
<proteinExistence type="inferred from homology"/>
<dbReference type="STRING" id="7719.ENSCINP00000015665"/>
<dbReference type="Ensembl" id="ENSCINT00000015665.3">
    <property type="protein sequence ID" value="ENSCINP00000015665.3"/>
    <property type="gene ID" value="ENSCING00000007642.3"/>
</dbReference>
<dbReference type="HOGENOM" id="CLU_023205_0_0_1"/>
<dbReference type="EMBL" id="EAAA01001949">
    <property type="status" value="NOT_ANNOTATED_CDS"/>
    <property type="molecule type" value="Genomic_DNA"/>
</dbReference>
<reference evidence="6" key="3">
    <citation type="submission" date="2025-08" db="UniProtKB">
        <authorList>
            <consortium name="Ensembl"/>
        </authorList>
    </citation>
    <scope>IDENTIFICATION</scope>
</reference>
<sequence length="319" mass="36299">IMSNLIRTVVFNNGVKCPMFGLGTWRANGKEAYSCVKEAIAMGYRHIDTAYYYTNEEEVGKGIADAMSEYKIPREEMFVVTKLPNTCNRPSLVLPAMKESLKKLNLDYVDLYLVHSPVCISPIGEVVSLDSKVDENGDPVFDDIDPSVTWKEMEKCVDLGLAKSIGVSNFNSEQVQSVLNTCRIKPITNQVESHIMLQQNKLRNMCQQNNIKLTVFRSLGGQVKLSEHPDMFNNPTVMKIAKKHDRSVSQILLRWHIEKGHILLVKSSNPEHLKSNINIFEFSLTEEDMDELSKLDSGFRFCPFNANKPSKQYPFHIEF</sequence>
<evidence type="ECO:0000256" key="4">
    <source>
        <dbReference type="PIRSR" id="PIRSR000097-3"/>
    </source>
</evidence>
<dbReference type="PANTHER" id="PTHR11732">
    <property type="entry name" value="ALDO/KETO REDUCTASE"/>
    <property type="match status" value="1"/>
</dbReference>
<dbReference type="CDD" id="cd19071">
    <property type="entry name" value="AKR_AKR1-5-like"/>
    <property type="match status" value="1"/>
</dbReference>
<dbReference type="Proteomes" id="UP000008144">
    <property type="component" value="Chromosome 4"/>
</dbReference>
<evidence type="ECO:0000256" key="1">
    <source>
        <dbReference type="ARBA" id="ARBA00007905"/>
    </source>
</evidence>
<dbReference type="PRINTS" id="PR00069">
    <property type="entry name" value="ALDKETRDTASE"/>
</dbReference>
<evidence type="ECO:0000256" key="3">
    <source>
        <dbReference type="PIRSR" id="PIRSR000097-2"/>
    </source>
</evidence>
<name>F6WI49_CIOIN</name>
<feature type="site" description="Lowers pKa of active site Tyr" evidence="4">
    <location>
        <position position="82"/>
    </location>
</feature>
<protein>
    <recommendedName>
        <fullName evidence="5">NADP-dependent oxidoreductase domain-containing protein</fullName>
    </recommendedName>
</protein>
<dbReference type="GO" id="GO:0005829">
    <property type="term" value="C:cytosol"/>
    <property type="evidence" value="ECO:0000318"/>
    <property type="project" value="GO_Central"/>
</dbReference>
<dbReference type="PIRSF" id="PIRSF000097">
    <property type="entry name" value="AKR"/>
    <property type="match status" value="1"/>
</dbReference>
<dbReference type="PROSITE" id="PS00062">
    <property type="entry name" value="ALDOKETO_REDUCTASE_2"/>
    <property type="match status" value="1"/>
</dbReference>
<dbReference type="Gene3D" id="3.20.20.100">
    <property type="entry name" value="NADP-dependent oxidoreductase domain"/>
    <property type="match status" value="1"/>
</dbReference>
<dbReference type="GO" id="GO:0004032">
    <property type="term" value="F:aldose reductase (NADPH) activity"/>
    <property type="evidence" value="ECO:0000318"/>
    <property type="project" value="GO_Central"/>
</dbReference>
<accession>F6WI49</accession>
<dbReference type="Pfam" id="PF00248">
    <property type="entry name" value="Aldo_ket_red"/>
    <property type="match status" value="1"/>
</dbReference>
<dbReference type="AlphaFoldDB" id="F6WI49"/>
<dbReference type="FunFam" id="3.20.20.100:FF:000029">
    <property type="entry name" value="Aldo-keto reductase"/>
    <property type="match status" value="1"/>
</dbReference>
<evidence type="ECO:0000256" key="2">
    <source>
        <dbReference type="PIRSR" id="PIRSR000097-1"/>
    </source>
</evidence>
<dbReference type="SUPFAM" id="SSF51430">
    <property type="entry name" value="NAD(P)-linked oxidoreductase"/>
    <property type="match status" value="1"/>
</dbReference>
<dbReference type="PROSITE" id="PS00798">
    <property type="entry name" value="ALDOKETO_REDUCTASE_1"/>
    <property type="match status" value="1"/>
</dbReference>
<dbReference type="OMA" id="VESHIML"/>
<dbReference type="InterPro" id="IPR018170">
    <property type="entry name" value="Aldo/ket_reductase_CS"/>
</dbReference>
<dbReference type="GeneTree" id="ENSGT00940000169447"/>
<reference evidence="7" key="1">
    <citation type="journal article" date="2002" name="Science">
        <title>The draft genome of Ciona intestinalis: insights into chordate and vertebrate origins.</title>
        <authorList>
            <person name="Dehal P."/>
            <person name="Satou Y."/>
            <person name="Campbell R.K."/>
            <person name="Chapman J."/>
            <person name="Degnan B."/>
            <person name="De Tomaso A."/>
            <person name="Davidson B."/>
            <person name="Di Gregorio A."/>
            <person name="Gelpke M."/>
            <person name="Goodstein D.M."/>
            <person name="Harafuji N."/>
            <person name="Hastings K.E."/>
            <person name="Ho I."/>
            <person name="Hotta K."/>
            <person name="Huang W."/>
            <person name="Kawashima T."/>
            <person name="Lemaire P."/>
            <person name="Martinez D."/>
            <person name="Meinertzhagen I.A."/>
            <person name="Necula S."/>
            <person name="Nonaka M."/>
            <person name="Putnam N."/>
            <person name="Rash S."/>
            <person name="Saiga H."/>
            <person name="Satake M."/>
            <person name="Terry A."/>
            <person name="Yamada L."/>
            <person name="Wang H.G."/>
            <person name="Awazu S."/>
            <person name="Azumi K."/>
            <person name="Boore J."/>
            <person name="Branno M."/>
            <person name="Chin-Bow S."/>
            <person name="DeSantis R."/>
            <person name="Doyle S."/>
            <person name="Francino P."/>
            <person name="Keys D.N."/>
            <person name="Haga S."/>
            <person name="Hayashi H."/>
            <person name="Hino K."/>
            <person name="Imai K.S."/>
            <person name="Inaba K."/>
            <person name="Kano S."/>
            <person name="Kobayashi K."/>
            <person name="Kobayashi M."/>
            <person name="Lee B.I."/>
            <person name="Makabe K.W."/>
            <person name="Manohar C."/>
            <person name="Matassi G."/>
            <person name="Medina M."/>
            <person name="Mochizuki Y."/>
            <person name="Mount S."/>
            <person name="Morishita T."/>
            <person name="Miura S."/>
            <person name="Nakayama A."/>
            <person name="Nishizaka S."/>
            <person name="Nomoto H."/>
            <person name="Ohta F."/>
            <person name="Oishi K."/>
            <person name="Rigoutsos I."/>
            <person name="Sano M."/>
            <person name="Sasaki A."/>
            <person name="Sasakura Y."/>
            <person name="Shoguchi E."/>
            <person name="Shin-i T."/>
            <person name="Spagnuolo A."/>
            <person name="Stainier D."/>
            <person name="Suzuki M.M."/>
            <person name="Tassy O."/>
            <person name="Takatori N."/>
            <person name="Tokuoka M."/>
            <person name="Yagi K."/>
            <person name="Yoshizaki F."/>
            <person name="Wada S."/>
            <person name="Zhang C."/>
            <person name="Hyatt P.D."/>
            <person name="Larimer F."/>
            <person name="Detter C."/>
            <person name="Doggett N."/>
            <person name="Glavina T."/>
            <person name="Hawkins T."/>
            <person name="Richardson P."/>
            <person name="Lucas S."/>
            <person name="Kohara Y."/>
            <person name="Levine M."/>
            <person name="Satoh N."/>
            <person name="Rokhsar D.S."/>
        </authorList>
    </citation>
    <scope>NUCLEOTIDE SEQUENCE [LARGE SCALE GENOMIC DNA]</scope>
</reference>
<evidence type="ECO:0000259" key="5">
    <source>
        <dbReference type="Pfam" id="PF00248"/>
    </source>
</evidence>
<evidence type="ECO:0000313" key="6">
    <source>
        <dbReference type="Ensembl" id="ENSCINP00000015665.3"/>
    </source>
</evidence>
<evidence type="ECO:0000313" key="7">
    <source>
        <dbReference type="Proteomes" id="UP000008144"/>
    </source>
</evidence>
<feature type="domain" description="NADP-dependent oxidoreductase" evidence="5">
    <location>
        <begin position="21"/>
        <end position="295"/>
    </location>
</feature>
<reference evidence="6" key="4">
    <citation type="submission" date="2025-09" db="UniProtKB">
        <authorList>
            <consortium name="Ensembl"/>
        </authorList>
    </citation>
    <scope>IDENTIFICATION</scope>
</reference>
<dbReference type="InterPro" id="IPR023210">
    <property type="entry name" value="NADP_OxRdtase_dom"/>
</dbReference>
<feature type="binding site" evidence="3">
    <location>
        <position position="115"/>
    </location>
    <ligand>
        <name>substrate</name>
    </ligand>
</feature>
<dbReference type="InterPro" id="IPR020471">
    <property type="entry name" value="AKR"/>
</dbReference>
<dbReference type="InterPro" id="IPR036812">
    <property type="entry name" value="NAD(P)_OxRdtase_dom_sf"/>
</dbReference>
<feature type="active site" description="Proton donor" evidence="2">
    <location>
        <position position="53"/>
    </location>
</feature>
<dbReference type="InParanoid" id="F6WI49"/>
<comment type="similarity">
    <text evidence="1">Belongs to the aldo/keto reductase family.</text>
</comment>
<organism evidence="6 7">
    <name type="scientific">Ciona intestinalis</name>
    <name type="common">Transparent sea squirt</name>
    <name type="synonym">Ascidia intestinalis</name>
    <dbReference type="NCBI Taxonomy" id="7719"/>
    <lineage>
        <taxon>Eukaryota</taxon>
        <taxon>Metazoa</taxon>
        <taxon>Chordata</taxon>
        <taxon>Tunicata</taxon>
        <taxon>Ascidiacea</taxon>
        <taxon>Phlebobranchia</taxon>
        <taxon>Cionidae</taxon>
        <taxon>Ciona</taxon>
    </lineage>
</organism>